<proteinExistence type="predicted"/>
<dbReference type="EMBL" id="JAUJLE010000033">
    <property type="protein sequence ID" value="KAK1001851.1"/>
    <property type="molecule type" value="Genomic_DNA"/>
</dbReference>
<dbReference type="AlphaFoldDB" id="A0AAN6QY68"/>
<dbReference type="Proteomes" id="UP001175353">
    <property type="component" value="Unassembled WGS sequence"/>
</dbReference>
<dbReference type="SUPFAM" id="SSF81383">
    <property type="entry name" value="F-box domain"/>
    <property type="match status" value="1"/>
</dbReference>
<protein>
    <recommendedName>
        <fullName evidence="1">F-box domain-containing protein</fullName>
    </recommendedName>
</protein>
<evidence type="ECO:0000259" key="1">
    <source>
        <dbReference type="PROSITE" id="PS50181"/>
    </source>
</evidence>
<gene>
    <name evidence="2" type="ORF">LTR91_005327</name>
</gene>
<comment type="caution">
    <text evidence="2">The sequence shown here is derived from an EMBL/GenBank/DDBJ whole genome shotgun (WGS) entry which is preliminary data.</text>
</comment>
<sequence length="265" mass="29472">MATITATSLPPELWLDILPHVPYSPSTLTTLRLISRRFNALINWHETSLVKNIKKYTISANSTKLYPDLPPQTFRGLATLYARQETLQDVARAWPDIVSASNGAPRQEGLYWLKGRYEPIFTAGVLLLYRLQDTPFTPSILSPNHAGFRNHNPTHTAQLALLHTLPPTSLAPLLFVCLASVKILRVLGPEPINERWCKGDLEVRSEVEMACETVLLESGVGVFVGLLGLSKDSGKGRGEWALRYVVRISNPLRRVSLGVLHDMSS</sequence>
<keyword evidence="3" id="KW-1185">Reference proteome</keyword>
<accession>A0AAN6QY68</accession>
<organism evidence="2 3">
    <name type="scientific">Friedmanniomyces endolithicus</name>
    <dbReference type="NCBI Taxonomy" id="329885"/>
    <lineage>
        <taxon>Eukaryota</taxon>
        <taxon>Fungi</taxon>
        <taxon>Dikarya</taxon>
        <taxon>Ascomycota</taxon>
        <taxon>Pezizomycotina</taxon>
        <taxon>Dothideomycetes</taxon>
        <taxon>Dothideomycetidae</taxon>
        <taxon>Mycosphaerellales</taxon>
        <taxon>Teratosphaeriaceae</taxon>
        <taxon>Friedmanniomyces</taxon>
    </lineage>
</organism>
<evidence type="ECO:0000313" key="3">
    <source>
        <dbReference type="Proteomes" id="UP001175353"/>
    </source>
</evidence>
<evidence type="ECO:0000313" key="2">
    <source>
        <dbReference type="EMBL" id="KAK1001851.1"/>
    </source>
</evidence>
<feature type="domain" description="F-box" evidence="1">
    <location>
        <begin position="3"/>
        <end position="53"/>
    </location>
</feature>
<dbReference type="InterPro" id="IPR036047">
    <property type="entry name" value="F-box-like_dom_sf"/>
</dbReference>
<name>A0AAN6QY68_9PEZI</name>
<dbReference type="InterPro" id="IPR001810">
    <property type="entry name" value="F-box_dom"/>
</dbReference>
<dbReference type="PROSITE" id="PS50181">
    <property type="entry name" value="FBOX"/>
    <property type="match status" value="1"/>
</dbReference>
<reference evidence="2" key="1">
    <citation type="submission" date="2023-06" db="EMBL/GenBank/DDBJ databases">
        <title>Black Yeasts Isolated from many extreme environments.</title>
        <authorList>
            <person name="Coleine C."/>
            <person name="Stajich J.E."/>
            <person name="Selbmann L."/>
        </authorList>
    </citation>
    <scope>NUCLEOTIDE SEQUENCE</scope>
    <source>
        <strain evidence="2">CCFEE 5200</strain>
    </source>
</reference>